<dbReference type="EMBL" id="BMAT01003114">
    <property type="protein sequence ID" value="GFS20639.1"/>
    <property type="molecule type" value="Genomic_DNA"/>
</dbReference>
<dbReference type="PANTHER" id="PTHR45916">
    <property type="entry name" value="STRUCTURAL MAINTENANCE OF CHROMOSOMES PROTEIN 5"/>
    <property type="match status" value="1"/>
</dbReference>
<name>A0AAV4JCS8_9GAST</name>
<gene>
    <name evidence="4" type="ORF">ElyMa_001576000</name>
</gene>
<dbReference type="Proteomes" id="UP000762676">
    <property type="component" value="Unassembled WGS sequence"/>
</dbReference>
<feature type="compositionally biased region" description="Basic and acidic residues" evidence="3">
    <location>
        <begin position="340"/>
        <end position="351"/>
    </location>
</feature>
<dbReference type="GO" id="GO:0000724">
    <property type="term" value="P:double-strand break repair via homologous recombination"/>
    <property type="evidence" value="ECO:0007669"/>
    <property type="project" value="TreeGrafter"/>
</dbReference>
<protein>
    <submittedName>
        <fullName evidence="4">Structural maintenance of chromosomes protein 5-like</fullName>
    </submittedName>
</protein>
<reference evidence="4 5" key="1">
    <citation type="journal article" date="2021" name="Elife">
        <title>Chloroplast acquisition without the gene transfer in kleptoplastic sea slugs, Plakobranchus ocellatus.</title>
        <authorList>
            <person name="Maeda T."/>
            <person name="Takahashi S."/>
            <person name="Yoshida T."/>
            <person name="Shimamura S."/>
            <person name="Takaki Y."/>
            <person name="Nagai Y."/>
            <person name="Toyoda A."/>
            <person name="Suzuki Y."/>
            <person name="Arimoto A."/>
            <person name="Ishii H."/>
            <person name="Satoh N."/>
            <person name="Nishiyama T."/>
            <person name="Hasebe M."/>
            <person name="Maruyama T."/>
            <person name="Minagawa J."/>
            <person name="Obokata J."/>
            <person name="Shigenobu S."/>
        </authorList>
    </citation>
    <scope>NUCLEOTIDE SEQUENCE [LARGE SCALE GENOMIC DNA]</scope>
</reference>
<keyword evidence="5" id="KW-1185">Reference proteome</keyword>
<feature type="compositionally biased region" description="Basic and acidic residues" evidence="3">
    <location>
        <begin position="24"/>
        <end position="43"/>
    </location>
</feature>
<keyword evidence="1 2" id="KW-0175">Coiled coil</keyword>
<organism evidence="4 5">
    <name type="scientific">Elysia marginata</name>
    <dbReference type="NCBI Taxonomy" id="1093978"/>
    <lineage>
        <taxon>Eukaryota</taxon>
        <taxon>Metazoa</taxon>
        <taxon>Spiralia</taxon>
        <taxon>Lophotrochozoa</taxon>
        <taxon>Mollusca</taxon>
        <taxon>Gastropoda</taxon>
        <taxon>Heterobranchia</taxon>
        <taxon>Euthyneura</taxon>
        <taxon>Panpulmonata</taxon>
        <taxon>Sacoglossa</taxon>
        <taxon>Placobranchoidea</taxon>
        <taxon>Plakobranchidae</taxon>
        <taxon>Elysia</taxon>
    </lineage>
</organism>
<evidence type="ECO:0000256" key="2">
    <source>
        <dbReference type="SAM" id="Coils"/>
    </source>
</evidence>
<dbReference type="GO" id="GO:0030915">
    <property type="term" value="C:Smc5-Smc6 complex"/>
    <property type="evidence" value="ECO:0007669"/>
    <property type="project" value="TreeGrafter"/>
</dbReference>
<proteinExistence type="predicted"/>
<accession>A0AAV4JCS8</accession>
<feature type="non-terminal residue" evidence="4">
    <location>
        <position position="568"/>
    </location>
</feature>
<feature type="coiled-coil region" evidence="2">
    <location>
        <begin position="497"/>
        <end position="524"/>
    </location>
</feature>
<comment type="caution">
    <text evidence="4">The sequence shown here is derived from an EMBL/GenBank/DDBJ whole genome shotgun (WGS) entry which is preliminary data.</text>
</comment>
<sequence length="568" mass="66783">MSKTILSKTKDVEEQKANLGNMTEKIEQENNEFKSKLKEEETRKKKLSALQEQLTSLEQQLADMSNSDGDQEIARNLEKVAKDLREVNLQMTNVQTQGEQLVREINDIKNEIRSNEARLREIRNVNNRRLEILRTLHQHTYEAVVWLRENKDQFKGTIHEPLIISLNVTNPADAKLVESHISFNDLKSFVCEEPDDLELFMRKMKNELKLRVNAVKAPPQAASTFKPQHPISRYSKYGFQRYMQQLFTCPEPVMRYLCLMYNVHRIPVGSQAIKNNTERISSECPELTSYYAPDVQYSVKRSKYSKNVSHRNTALKEPRAFTDSVNVEREQELTNQNKESSTHQKQKEDEYKVLQGESDKLLKEINELREQKDCVRLAKVRAERSLKLAECSRIFYTADAELQKARHKFEGLEREVRELKDHVKDTKEQTERKLREAKQAAGIGPNDDLEDKLVERGVWEDFMNAPQRLQDLENEIYSMQARAEAMFMVDEEVVRDYKQREKDIRRLEERLSARESEHQTHHEKIMETKRKWHEDLRKLIDEINQNFSYFFSCLQCCGEVGLSVPENP</sequence>
<evidence type="ECO:0000256" key="3">
    <source>
        <dbReference type="SAM" id="MobiDB-lite"/>
    </source>
</evidence>
<dbReference type="GO" id="GO:0003697">
    <property type="term" value="F:single-stranded DNA binding"/>
    <property type="evidence" value="ECO:0007669"/>
    <property type="project" value="TreeGrafter"/>
</dbReference>
<evidence type="ECO:0000313" key="5">
    <source>
        <dbReference type="Proteomes" id="UP000762676"/>
    </source>
</evidence>
<dbReference type="AlphaFoldDB" id="A0AAV4JCS8"/>
<feature type="region of interest" description="Disordered" evidence="3">
    <location>
        <begin position="329"/>
        <end position="351"/>
    </location>
</feature>
<feature type="region of interest" description="Disordered" evidence="3">
    <location>
        <begin position="1"/>
        <end position="45"/>
    </location>
</feature>
<dbReference type="GO" id="GO:0005634">
    <property type="term" value="C:nucleus"/>
    <property type="evidence" value="ECO:0007669"/>
    <property type="project" value="TreeGrafter"/>
</dbReference>
<evidence type="ECO:0000256" key="1">
    <source>
        <dbReference type="ARBA" id="ARBA00023054"/>
    </source>
</evidence>
<dbReference type="PANTHER" id="PTHR45916:SF1">
    <property type="entry name" value="STRUCTURAL MAINTENANCE OF CHROMOSOMES PROTEIN 5"/>
    <property type="match status" value="1"/>
</dbReference>
<evidence type="ECO:0000313" key="4">
    <source>
        <dbReference type="EMBL" id="GFS20639.1"/>
    </source>
</evidence>